<dbReference type="PANTHER" id="PTHR33408">
    <property type="entry name" value="TRANSPOSASE"/>
    <property type="match status" value="1"/>
</dbReference>
<accession>A0ABW8PI88</accession>
<evidence type="ECO:0000313" key="2">
    <source>
        <dbReference type="Proteomes" id="UP001621713"/>
    </source>
</evidence>
<keyword evidence="2" id="KW-1185">Reference proteome</keyword>
<dbReference type="Proteomes" id="UP001621713">
    <property type="component" value="Unassembled WGS sequence"/>
</dbReference>
<proteinExistence type="predicted"/>
<dbReference type="GeneID" id="96789666"/>
<dbReference type="PANTHER" id="PTHR33408:SF2">
    <property type="entry name" value="TRANSPOSASE DDE DOMAIN-CONTAINING PROTEIN"/>
    <property type="match status" value="1"/>
</dbReference>
<comment type="caution">
    <text evidence="1">The sequence shown here is derived from an EMBL/GenBank/DDBJ whole genome shotgun (WGS) entry which is preliminary data.</text>
</comment>
<dbReference type="EMBL" id="JAZHOJ010000022">
    <property type="protein sequence ID" value="MFK7004292.1"/>
    <property type="molecule type" value="Genomic_DNA"/>
</dbReference>
<name>A0ABW8PI88_9FLAO</name>
<protein>
    <recommendedName>
        <fullName evidence="3">Transposase</fullName>
    </recommendedName>
</protein>
<evidence type="ECO:0008006" key="3">
    <source>
        <dbReference type="Google" id="ProtNLM"/>
    </source>
</evidence>
<organism evidence="1 2">
    <name type="scientific">Flavobacterium covae</name>
    <dbReference type="NCBI Taxonomy" id="2906076"/>
    <lineage>
        <taxon>Bacteria</taxon>
        <taxon>Pseudomonadati</taxon>
        <taxon>Bacteroidota</taxon>
        <taxon>Flavobacteriia</taxon>
        <taxon>Flavobacteriales</taxon>
        <taxon>Flavobacteriaceae</taxon>
        <taxon>Flavobacterium</taxon>
    </lineage>
</organism>
<gene>
    <name evidence="1" type="ORF">V3467_10600</name>
</gene>
<dbReference type="RefSeq" id="WP_201025137.1">
    <property type="nucleotide sequence ID" value="NZ_CP013992.1"/>
</dbReference>
<sequence>MFISGNSTPVFRTIQGFIRRSGKMLVELGYVSLEVQYIDGTKIEVKSNKYTFVWRGSVEKYKEKLETKINTILSDIENSIQSDNQELNKEELLKKINSEVLKEKLSELNKS</sequence>
<reference evidence="1 2" key="1">
    <citation type="submission" date="2024-02" db="EMBL/GenBank/DDBJ databases">
        <title>Comparative Genomic Analysis of Flavobacterium Species Causing Columnaris Disease of Freshwater Fish in Thailand: Insights into Virulence and Resistance Mechanisms.</title>
        <authorList>
            <person name="Nguyen D."/>
            <person name="Chokmangmeepisarn P."/>
            <person name="Khianchaikhan K."/>
            <person name="Morishita M."/>
            <person name="Bunnoy A."/>
            <person name="Rodkhum C."/>
        </authorList>
    </citation>
    <scope>NUCLEOTIDE SEQUENCE [LARGE SCALE GENOMIC DNA]</scope>
    <source>
        <strain evidence="1 2">PCBSB2203</strain>
    </source>
</reference>
<evidence type="ECO:0000313" key="1">
    <source>
        <dbReference type="EMBL" id="MFK7004292.1"/>
    </source>
</evidence>